<keyword evidence="5 19" id="KW-0132">Cell division</keyword>
<keyword evidence="7 19" id="KW-0067">ATP-binding</keyword>
<dbReference type="Pfam" id="PF02875">
    <property type="entry name" value="Mur_ligase_C"/>
    <property type="match status" value="1"/>
</dbReference>
<evidence type="ECO:0000259" key="23">
    <source>
        <dbReference type="Pfam" id="PF08245"/>
    </source>
</evidence>
<evidence type="ECO:0000256" key="18">
    <source>
        <dbReference type="ARBA" id="ARBA00081560"/>
    </source>
</evidence>
<dbReference type="NCBIfam" id="NF001124">
    <property type="entry name" value="PRK00139.1-2"/>
    <property type="match status" value="1"/>
</dbReference>
<dbReference type="STRING" id="1123382.SAMN02745221_01326"/>
<evidence type="ECO:0000256" key="14">
    <source>
        <dbReference type="ARBA" id="ARBA00066633"/>
    </source>
</evidence>
<dbReference type="InterPro" id="IPR005761">
    <property type="entry name" value="UDP-N-AcMur-Glu-dNH2Pim_ligase"/>
</dbReference>
<feature type="binding site" evidence="19">
    <location>
        <position position="187"/>
    </location>
    <ligand>
        <name>UDP-N-acetyl-alpha-D-muramoyl-L-alanyl-D-glutamate</name>
        <dbReference type="ChEBI" id="CHEBI:83900"/>
    </ligand>
</feature>
<feature type="binding site" evidence="19">
    <location>
        <position position="30"/>
    </location>
    <ligand>
        <name>UDP-N-acetyl-alpha-D-muramoyl-L-alanyl-D-glutamate</name>
        <dbReference type="ChEBI" id="CHEBI:83900"/>
    </ligand>
</feature>
<keyword evidence="19" id="KW-0460">Magnesium</keyword>
<feature type="domain" description="Mur ligase N-terminal catalytic" evidence="21">
    <location>
        <begin position="22"/>
        <end position="96"/>
    </location>
</feature>
<protein>
    <recommendedName>
        <fullName evidence="15 19">UDP-N-acetylmuramoyl-L-alanyl-D-glutamate--2,6-diaminopimelate ligase</fullName>
        <ecNumber evidence="14 19">6.3.2.13</ecNumber>
    </recommendedName>
    <alternativeName>
        <fullName evidence="16 19">Meso-A2pm-adding enzyme</fullName>
    </alternativeName>
    <alternativeName>
        <fullName evidence="17 19">Meso-diaminopimelate-adding enzyme</fullName>
    </alternativeName>
    <alternativeName>
        <fullName evidence="18 19">UDP-MurNAc-L-Ala-D-Glu:meso-diaminopimelate ligase</fullName>
    </alternativeName>
    <alternativeName>
        <fullName evidence="19">UDP-MurNAc-tripeptide synthetase</fullName>
    </alternativeName>
    <alternativeName>
        <fullName evidence="19">UDP-N-acetylmuramyl-tripeptide synthetase</fullName>
    </alternativeName>
</protein>
<dbReference type="InterPro" id="IPR000713">
    <property type="entry name" value="Mur_ligase_N"/>
</dbReference>
<dbReference type="InterPro" id="IPR036615">
    <property type="entry name" value="Mur_ligase_C_dom_sf"/>
</dbReference>
<keyword evidence="11 19" id="KW-0961">Cell wall biogenesis/degradation</keyword>
<dbReference type="GO" id="GO:0008765">
    <property type="term" value="F:UDP-N-acetylmuramoylalanyl-D-glutamate-2,6-diaminopimelate ligase activity"/>
    <property type="evidence" value="ECO:0007669"/>
    <property type="project" value="UniProtKB-UniRule"/>
</dbReference>
<evidence type="ECO:0000313" key="24">
    <source>
        <dbReference type="EMBL" id="SHG94584.1"/>
    </source>
</evidence>
<name>A0A1M5NYD8_9FIRM</name>
<dbReference type="FunFam" id="3.90.190.20:FF:000006">
    <property type="entry name" value="UDP-N-acetylmuramoyl-L-alanyl-D-glutamate--2,6-diaminopimelate ligase"/>
    <property type="match status" value="1"/>
</dbReference>
<feature type="binding site" evidence="19">
    <location>
        <position position="381"/>
    </location>
    <ligand>
        <name>meso-2,6-diaminopimelate</name>
        <dbReference type="ChEBI" id="CHEBI:57791"/>
    </ligand>
</feature>
<dbReference type="SUPFAM" id="SSF53244">
    <property type="entry name" value="MurD-like peptide ligases, peptide-binding domain"/>
    <property type="match status" value="1"/>
</dbReference>
<dbReference type="OrthoDB" id="9800958at2"/>
<dbReference type="GO" id="GO:0071555">
    <property type="term" value="P:cell wall organization"/>
    <property type="evidence" value="ECO:0007669"/>
    <property type="project" value="UniProtKB-KW"/>
</dbReference>
<dbReference type="Gene3D" id="3.90.190.20">
    <property type="entry name" value="Mur ligase, C-terminal domain"/>
    <property type="match status" value="1"/>
</dbReference>
<dbReference type="GO" id="GO:0005737">
    <property type="term" value="C:cytoplasm"/>
    <property type="evidence" value="ECO:0007669"/>
    <property type="project" value="UniProtKB-SubCell"/>
</dbReference>
<evidence type="ECO:0000256" key="6">
    <source>
        <dbReference type="ARBA" id="ARBA00022741"/>
    </source>
</evidence>
<dbReference type="RefSeq" id="WP_073091856.1">
    <property type="nucleotide sequence ID" value="NZ_FQWY01000019.1"/>
</dbReference>
<dbReference type="Pfam" id="PF01225">
    <property type="entry name" value="Mur_ligase"/>
    <property type="match status" value="1"/>
</dbReference>
<evidence type="ECO:0000256" key="17">
    <source>
        <dbReference type="ARBA" id="ARBA00076158"/>
    </source>
</evidence>
<organism evidence="24 25">
    <name type="scientific">Thermosyntropha lipolytica DSM 11003</name>
    <dbReference type="NCBI Taxonomy" id="1123382"/>
    <lineage>
        <taxon>Bacteria</taxon>
        <taxon>Bacillati</taxon>
        <taxon>Bacillota</taxon>
        <taxon>Clostridia</taxon>
        <taxon>Eubacteriales</taxon>
        <taxon>Syntrophomonadaceae</taxon>
        <taxon>Thermosyntropha</taxon>
    </lineage>
</organism>
<dbReference type="GO" id="GO:0008360">
    <property type="term" value="P:regulation of cell shape"/>
    <property type="evidence" value="ECO:0007669"/>
    <property type="project" value="UniProtKB-KW"/>
</dbReference>
<dbReference type="NCBIfam" id="NF001126">
    <property type="entry name" value="PRK00139.1-4"/>
    <property type="match status" value="1"/>
</dbReference>
<evidence type="ECO:0000313" key="25">
    <source>
        <dbReference type="Proteomes" id="UP000242329"/>
    </source>
</evidence>
<evidence type="ECO:0000256" key="8">
    <source>
        <dbReference type="ARBA" id="ARBA00022960"/>
    </source>
</evidence>
<dbReference type="InterPro" id="IPR036565">
    <property type="entry name" value="Mur-like_cat_sf"/>
</dbReference>
<dbReference type="InterPro" id="IPR013221">
    <property type="entry name" value="Mur_ligase_cen"/>
</dbReference>
<evidence type="ECO:0000256" key="16">
    <source>
        <dbReference type="ARBA" id="ARBA00075482"/>
    </source>
</evidence>
<dbReference type="PROSITE" id="PS01011">
    <property type="entry name" value="FOLYLPOLYGLU_SYNT_1"/>
    <property type="match status" value="1"/>
</dbReference>
<comment type="pathway">
    <text evidence="1 19 20">Cell wall biogenesis; peptidoglycan biosynthesis.</text>
</comment>
<keyword evidence="8 19" id="KW-0133">Cell shape</keyword>
<evidence type="ECO:0000256" key="5">
    <source>
        <dbReference type="ARBA" id="ARBA00022618"/>
    </source>
</evidence>
<evidence type="ECO:0000256" key="1">
    <source>
        <dbReference type="ARBA" id="ARBA00004752"/>
    </source>
</evidence>
<dbReference type="GO" id="GO:0005524">
    <property type="term" value="F:ATP binding"/>
    <property type="evidence" value="ECO:0007669"/>
    <property type="project" value="UniProtKB-UniRule"/>
</dbReference>
<comment type="function">
    <text evidence="13 19">Catalyzes the addition of meso-diaminopimelic acid to the nucleotide precursor UDP-N-acetylmuramoyl-L-alanyl-D-glutamate (UMAG) in the biosynthesis of bacterial cell-wall peptidoglycan.</text>
</comment>
<comment type="caution">
    <text evidence="19">Lacks conserved residue(s) required for the propagation of feature annotation.</text>
</comment>
<feature type="domain" description="Mur ligase C-terminal" evidence="22">
    <location>
        <begin position="332"/>
        <end position="460"/>
    </location>
</feature>
<comment type="cofactor">
    <cofactor evidence="19">
        <name>Mg(2+)</name>
        <dbReference type="ChEBI" id="CHEBI:18420"/>
    </cofactor>
</comment>
<comment type="subcellular location">
    <subcellularLocation>
        <location evidence="19 20">Cytoplasm</location>
    </subcellularLocation>
</comment>
<gene>
    <name evidence="19" type="primary">murE</name>
    <name evidence="24" type="ORF">SAMN02745221_01326</name>
</gene>
<sequence length="490" mass="54610">MRLGDVLKGIEYKIIKGNGDEEITGVYYDSRKVKPGSLFICIRGFKADGHNYISEALLRGAVAILAEEIREVAADITYILTGNTRSAMAKVASNFYGRPSSFMRVIGVTGTNGKTTTTHLIQNILTQASLKTGILGTLYARVDDYKKEMGHTTPEALEIEEFMSLCRQKEAKYVVMEVSSHALDLDRVKEIDYNVALFTNLTQDHLDYHQNMENYKNAKLKLFSMLGEKENNFAVINNDDRYAGDFIKGTKAEVITYGIENDAQVKGYNLDISARGTSFMVKYKDIDFKVDMQLIGLFSVYNALAAIAFALREGIEPEIIKEALAKTTSVAGRFELVKCGQDFTVVVDYAHTPDGLENVLKTAKELTSQRLITVFGCGGDRDKTKRPLMGEIAARYSDFCIVTSDNPRSEDPKAIIDDIIPGLLKVEGSRYAVVVDRREAIRHAIYMAKPGDMVVIAGKGHETYQLIGDKVLDFDDRKVAAEFLKEIVKR</sequence>
<evidence type="ECO:0000256" key="2">
    <source>
        <dbReference type="ARBA" id="ARBA00005898"/>
    </source>
</evidence>
<comment type="similarity">
    <text evidence="2 19">Belongs to the MurCDEF family. MurE subfamily.</text>
</comment>
<feature type="modified residue" description="N6-carboxylysine" evidence="19">
    <location>
        <position position="219"/>
    </location>
</feature>
<comment type="catalytic activity">
    <reaction evidence="12 19">
        <text>UDP-N-acetyl-alpha-D-muramoyl-L-alanyl-D-glutamate + meso-2,6-diaminopimelate + ATP = UDP-N-acetyl-alpha-D-muramoyl-L-alanyl-gamma-D-glutamyl-meso-2,6-diaminopimelate + ADP + phosphate + H(+)</text>
        <dbReference type="Rhea" id="RHEA:23676"/>
        <dbReference type="ChEBI" id="CHEBI:15378"/>
        <dbReference type="ChEBI" id="CHEBI:30616"/>
        <dbReference type="ChEBI" id="CHEBI:43474"/>
        <dbReference type="ChEBI" id="CHEBI:57791"/>
        <dbReference type="ChEBI" id="CHEBI:83900"/>
        <dbReference type="ChEBI" id="CHEBI:83905"/>
        <dbReference type="ChEBI" id="CHEBI:456216"/>
        <dbReference type="EC" id="6.3.2.13"/>
    </reaction>
</comment>
<dbReference type="Gene3D" id="3.40.1190.10">
    <property type="entry name" value="Mur-like, catalytic domain"/>
    <property type="match status" value="1"/>
</dbReference>
<dbReference type="Pfam" id="PF08245">
    <property type="entry name" value="Mur_ligase_M"/>
    <property type="match status" value="1"/>
</dbReference>
<dbReference type="Proteomes" id="UP000242329">
    <property type="component" value="Unassembled WGS sequence"/>
</dbReference>
<feature type="binding site" evidence="19">
    <location>
        <begin position="152"/>
        <end position="153"/>
    </location>
    <ligand>
        <name>UDP-N-acetyl-alpha-D-muramoyl-L-alanyl-D-glutamate</name>
        <dbReference type="ChEBI" id="CHEBI:83900"/>
    </ligand>
</feature>
<evidence type="ECO:0000259" key="21">
    <source>
        <dbReference type="Pfam" id="PF01225"/>
    </source>
</evidence>
<comment type="PTM">
    <text evidence="19">Carboxylation is probably crucial for Mg(2+) binding and, consequently, for the gamma-phosphate positioning of ATP.</text>
</comment>
<dbReference type="EC" id="6.3.2.13" evidence="14 19"/>
<dbReference type="SUPFAM" id="SSF63418">
    <property type="entry name" value="MurE/MurF N-terminal domain"/>
    <property type="match status" value="1"/>
</dbReference>
<dbReference type="GO" id="GO:0009252">
    <property type="term" value="P:peptidoglycan biosynthetic process"/>
    <property type="evidence" value="ECO:0007669"/>
    <property type="project" value="UniProtKB-UniRule"/>
</dbReference>
<dbReference type="UniPathway" id="UPA00219"/>
<dbReference type="EMBL" id="FQWY01000019">
    <property type="protein sequence ID" value="SHG94584.1"/>
    <property type="molecule type" value="Genomic_DNA"/>
</dbReference>
<dbReference type="GO" id="GO:0051301">
    <property type="term" value="P:cell division"/>
    <property type="evidence" value="ECO:0007669"/>
    <property type="project" value="UniProtKB-KW"/>
</dbReference>
<feature type="binding site" evidence="19">
    <location>
        <begin position="405"/>
        <end position="408"/>
    </location>
    <ligand>
        <name>meso-2,6-diaminopimelate</name>
        <dbReference type="ChEBI" id="CHEBI:57791"/>
    </ligand>
</feature>
<keyword evidence="25" id="KW-1185">Reference proteome</keyword>
<dbReference type="NCBIfam" id="TIGR01085">
    <property type="entry name" value="murE"/>
    <property type="match status" value="1"/>
</dbReference>
<evidence type="ECO:0000256" key="11">
    <source>
        <dbReference type="ARBA" id="ARBA00023316"/>
    </source>
</evidence>
<dbReference type="HAMAP" id="MF_00208">
    <property type="entry name" value="MurE"/>
    <property type="match status" value="1"/>
</dbReference>
<keyword evidence="10 19" id="KW-0131">Cell cycle</keyword>
<evidence type="ECO:0000256" key="15">
    <source>
        <dbReference type="ARBA" id="ARBA00072883"/>
    </source>
</evidence>
<evidence type="ECO:0000256" key="9">
    <source>
        <dbReference type="ARBA" id="ARBA00022984"/>
    </source>
</evidence>
<keyword evidence="6 19" id="KW-0547">Nucleotide-binding</keyword>
<dbReference type="Gene3D" id="3.40.1390.10">
    <property type="entry name" value="MurE/MurF, N-terminal domain"/>
    <property type="match status" value="1"/>
</dbReference>
<dbReference type="GO" id="GO:0000287">
    <property type="term" value="F:magnesium ion binding"/>
    <property type="evidence" value="ECO:0007669"/>
    <property type="project" value="UniProtKB-UniRule"/>
</dbReference>
<feature type="domain" description="Mur ligase central" evidence="23">
    <location>
        <begin position="108"/>
        <end position="309"/>
    </location>
</feature>
<dbReference type="SUPFAM" id="SSF53623">
    <property type="entry name" value="MurD-like peptide ligases, catalytic domain"/>
    <property type="match status" value="1"/>
</dbReference>
<feature type="binding site" evidence="19">
    <location>
        <position position="458"/>
    </location>
    <ligand>
        <name>meso-2,6-diaminopimelate</name>
        <dbReference type="ChEBI" id="CHEBI:57791"/>
    </ligand>
</feature>
<dbReference type="PANTHER" id="PTHR23135">
    <property type="entry name" value="MUR LIGASE FAMILY MEMBER"/>
    <property type="match status" value="1"/>
</dbReference>
<feature type="binding site" evidence="19">
    <location>
        <begin position="110"/>
        <end position="116"/>
    </location>
    <ligand>
        <name>ATP</name>
        <dbReference type="ChEBI" id="CHEBI:30616"/>
    </ligand>
</feature>
<accession>A0A1M5NYD8</accession>
<evidence type="ECO:0000256" key="3">
    <source>
        <dbReference type="ARBA" id="ARBA00022490"/>
    </source>
</evidence>
<keyword evidence="4 19" id="KW-0436">Ligase</keyword>
<evidence type="ECO:0000256" key="20">
    <source>
        <dbReference type="RuleBase" id="RU004135"/>
    </source>
</evidence>
<dbReference type="GO" id="GO:0004326">
    <property type="term" value="F:tetrahydrofolylpolyglutamate synthase activity"/>
    <property type="evidence" value="ECO:0007669"/>
    <property type="project" value="InterPro"/>
</dbReference>
<evidence type="ECO:0000256" key="7">
    <source>
        <dbReference type="ARBA" id="ARBA00022840"/>
    </source>
</evidence>
<evidence type="ECO:0000256" key="4">
    <source>
        <dbReference type="ARBA" id="ARBA00022598"/>
    </source>
</evidence>
<feature type="binding site" evidence="19">
    <location>
        <position position="179"/>
    </location>
    <ligand>
        <name>UDP-N-acetyl-alpha-D-muramoyl-L-alanyl-D-glutamate</name>
        <dbReference type="ChEBI" id="CHEBI:83900"/>
    </ligand>
</feature>
<reference evidence="25" key="1">
    <citation type="submission" date="2016-11" db="EMBL/GenBank/DDBJ databases">
        <authorList>
            <person name="Varghese N."/>
            <person name="Submissions S."/>
        </authorList>
    </citation>
    <scope>NUCLEOTIDE SEQUENCE [LARGE SCALE GENOMIC DNA]</scope>
    <source>
        <strain evidence="25">DSM 11003</strain>
    </source>
</reference>
<dbReference type="InterPro" id="IPR018109">
    <property type="entry name" value="Folylpolyglutamate_synth_CS"/>
</dbReference>
<evidence type="ECO:0000256" key="13">
    <source>
        <dbReference type="ARBA" id="ARBA00056782"/>
    </source>
</evidence>
<keyword evidence="3 19" id="KW-0963">Cytoplasm</keyword>
<evidence type="ECO:0000256" key="19">
    <source>
        <dbReference type="HAMAP-Rule" id="MF_00208"/>
    </source>
</evidence>
<proteinExistence type="inferred from homology"/>
<dbReference type="AlphaFoldDB" id="A0A1M5NYD8"/>
<feature type="short sequence motif" description="Meso-diaminopimelate recognition motif" evidence="19">
    <location>
        <begin position="405"/>
        <end position="408"/>
    </location>
</feature>
<dbReference type="InterPro" id="IPR035911">
    <property type="entry name" value="MurE/MurF_N"/>
</dbReference>
<evidence type="ECO:0000259" key="22">
    <source>
        <dbReference type="Pfam" id="PF02875"/>
    </source>
</evidence>
<evidence type="ECO:0000256" key="12">
    <source>
        <dbReference type="ARBA" id="ARBA00050251"/>
    </source>
</evidence>
<dbReference type="PANTHER" id="PTHR23135:SF4">
    <property type="entry name" value="UDP-N-ACETYLMURAMOYL-L-ALANYL-D-GLUTAMATE--2,6-DIAMINOPIMELATE LIGASE MURE HOMOLOG, CHLOROPLASTIC"/>
    <property type="match status" value="1"/>
</dbReference>
<dbReference type="InterPro" id="IPR004101">
    <property type="entry name" value="Mur_ligase_C"/>
</dbReference>
<feature type="binding site" evidence="19">
    <location>
        <position position="462"/>
    </location>
    <ligand>
        <name>meso-2,6-diaminopimelate</name>
        <dbReference type="ChEBI" id="CHEBI:57791"/>
    </ligand>
</feature>
<evidence type="ECO:0000256" key="10">
    <source>
        <dbReference type="ARBA" id="ARBA00023306"/>
    </source>
</evidence>
<keyword evidence="9 19" id="KW-0573">Peptidoglycan synthesis</keyword>